<sequence length="104" mass="11579">MDYSPNDQNAITDGSHNLTNGKMNVSFPPNLSTIGEEPDPIDSVKDRPAEAQVFSSLQILTAVFGSFAHGGNDVRYGYLTYFFNKSNCVYRKNSLILLPLKYIQ</sequence>
<gene>
    <name evidence="2" type="ORF">SMTD_LOCUS3206</name>
</gene>
<feature type="region of interest" description="Disordered" evidence="1">
    <location>
        <begin position="1"/>
        <end position="23"/>
    </location>
</feature>
<evidence type="ECO:0000313" key="3">
    <source>
        <dbReference type="Proteomes" id="UP000269396"/>
    </source>
</evidence>
<evidence type="ECO:0000256" key="1">
    <source>
        <dbReference type="SAM" id="MobiDB-lite"/>
    </source>
</evidence>
<accession>A0A3P7YZ04</accession>
<name>A0A3P7YZ04_9TREM</name>
<keyword evidence="3" id="KW-1185">Reference proteome</keyword>
<evidence type="ECO:0000313" key="2">
    <source>
        <dbReference type="EMBL" id="VDO93070.1"/>
    </source>
</evidence>
<proteinExistence type="predicted"/>
<organism evidence="2 3">
    <name type="scientific">Schistosoma mattheei</name>
    <dbReference type="NCBI Taxonomy" id="31246"/>
    <lineage>
        <taxon>Eukaryota</taxon>
        <taxon>Metazoa</taxon>
        <taxon>Spiralia</taxon>
        <taxon>Lophotrochozoa</taxon>
        <taxon>Platyhelminthes</taxon>
        <taxon>Trematoda</taxon>
        <taxon>Digenea</taxon>
        <taxon>Strigeidida</taxon>
        <taxon>Schistosomatoidea</taxon>
        <taxon>Schistosomatidae</taxon>
        <taxon>Schistosoma</taxon>
    </lineage>
</organism>
<dbReference type="EMBL" id="UZAL01005418">
    <property type="protein sequence ID" value="VDO93070.1"/>
    <property type="molecule type" value="Genomic_DNA"/>
</dbReference>
<reference evidence="2 3" key="1">
    <citation type="submission" date="2018-11" db="EMBL/GenBank/DDBJ databases">
        <authorList>
            <consortium name="Pathogen Informatics"/>
        </authorList>
    </citation>
    <scope>NUCLEOTIDE SEQUENCE [LARGE SCALE GENOMIC DNA]</scope>
    <source>
        <strain>Denwood</strain>
        <strain evidence="3">Zambia</strain>
    </source>
</reference>
<protein>
    <submittedName>
        <fullName evidence="2">Uncharacterized protein</fullName>
    </submittedName>
</protein>
<dbReference type="Proteomes" id="UP000269396">
    <property type="component" value="Unassembled WGS sequence"/>
</dbReference>
<dbReference type="AlphaFoldDB" id="A0A3P7YZ04"/>